<reference evidence="2" key="1">
    <citation type="submission" date="2020-05" db="EMBL/GenBank/DDBJ databases">
        <title>WGS assembly of Panicum virgatum.</title>
        <authorList>
            <person name="Lovell J.T."/>
            <person name="Jenkins J."/>
            <person name="Shu S."/>
            <person name="Juenger T.E."/>
            <person name="Schmutz J."/>
        </authorList>
    </citation>
    <scope>NUCLEOTIDE SEQUENCE</scope>
    <source>
        <strain evidence="2">AP13</strain>
    </source>
</reference>
<accession>A0A8T0RQ23</accession>
<evidence type="ECO:0000256" key="1">
    <source>
        <dbReference type="SAM" id="MobiDB-lite"/>
    </source>
</evidence>
<feature type="compositionally biased region" description="Basic and acidic residues" evidence="1">
    <location>
        <begin position="123"/>
        <end position="132"/>
    </location>
</feature>
<organism evidence="2 3">
    <name type="scientific">Panicum virgatum</name>
    <name type="common">Blackwell switchgrass</name>
    <dbReference type="NCBI Taxonomy" id="38727"/>
    <lineage>
        <taxon>Eukaryota</taxon>
        <taxon>Viridiplantae</taxon>
        <taxon>Streptophyta</taxon>
        <taxon>Embryophyta</taxon>
        <taxon>Tracheophyta</taxon>
        <taxon>Spermatophyta</taxon>
        <taxon>Magnoliopsida</taxon>
        <taxon>Liliopsida</taxon>
        <taxon>Poales</taxon>
        <taxon>Poaceae</taxon>
        <taxon>PACMAD clade</taxon>
        <taxon>Panicoideae</taxon>
        <taxon>Panicodae</taxon>
        <taxon>Paniceae</taxon>
        <taxon>Panicinae</taxon>
        <taxon>Panicum</taxon>
        <taxon>Panicum sect. Hiantes</taxon>
    </lineage>
</organism>
<feature type="region of interest" description="Disordered" evidence="1">
    <location>
        <begin position="114"/>
        <end position="139"/>
    </location>
</feature>
<protein>
    <submittedName>
        <fullName evidence="2">Uncharacterized protein</fullName>
    </submittedName>
</protein>
<evidence type="ECO:0000313" key="3">
    <source>
        <dbReference type="Proteomes" id="UP000823388"/>
    </source>
</evidence>
<sequence>MRRKKVQAQLAPHRTPSTSATLLALSTSALPSPPHLLVARLVGEAPEHLRMRRGSRCPGGGVRRRRPALPLHLHRLLTAVERDDRDRHSLFTAAASEESGPSCCGWETIGWSWRPRTQPMEGEGGHDPEAATRRQGWVG</sequence>
<gene>
    <name evidence="2" type="ORF">PVAP13_5NG060081</name>
</gene>
<comment type="caution">
    <text evidence="2">The sequence shown here is derived from an EMBL/GenBank/DDBJ whole genome shotgun (WGS) entry which is preliminary data.</text>
</comment>
<keyword evidence="3" id="KW-1185">Reference proteome</keyword>
<proteinExistence type="predicted"/>
<dbReference type="Proteomes" id="UP000823388">
    <property type="component" value="Chromosome 5N"/>
</dbReference>
<dbReference type="EMBL" id="CM029046">
    <property type="protein sequence ID" value="KAG2586653.1"/>
    <property type="molecule type" value="Genomic_DNA"/>
</dbReference>
<dbReference type="AlphaFoldDB" id="A0A8T0RQ23"/>
<evidence type="ECO:0000313" key="2">
    <source>
        <dbReference type="EMBL" id="KAG2586653.1"/>
    </source>
</evidence>
<name>A0A8T0RQ23_PANVG</name>